<organism evidence="1 2">
    <name type="scientific">Symbiodinium natans</name>
    <dbReference type="NCBI Taxonomy" id="878477"/>
    <lineage>
        <taxon>Eukaryota</taxon>
        <taxon>Sar</taxon>
        <taxon>Alveolata</taxon>
        <taxon>Dinophyceae</taxon>
        <taxon>Suessiales</taxon>
        <taxon>Symbiodiniaceae</taxon>
        <taxon>Symbiodinium</taxon>
    </lineage>
</organism>
<dbReference type="AlphaFoldDB" id="A0A812PK48"/>
<evidence type="ECO:0000313" key="1">
    <source>
        <dbReference type="EMBL" id="CAE7361414.1"/>
    </source>
</evidence>
<sequence>MWAGRLAGWACCVGAVCLTLVATWQCRVRWKGTSGFGVSRGGASHRQVGMESLSQLHCHHCPFTEALPVWQPSNLSVRMDLQLLWPTNGTLHVAVDDVVKAKVRHSPAVDVGNAPFVFAWLRSVDDTLLTAEAGVPELQNFRRGIPRVMSWDFSLNITDAGVYLVHFLAVTPSPYANRSNPRAFLIETVHGSPQTLQVVRGVQGVQSAASTSTEDPFPTRACELGVDALRGRWVRSAKASNSGNSSNCRLGCSRDGWTFVSRTCFWKTCSAQDIHSLARAASKRLSIVVAGSSVLRGTLQSLIDALVPKAWESFAGVPSIPGEGTTVKCWGWLEFHAGYEVAGLHLAFWDWRLPSYQKSHREAAAARIRKTLEEDQPGILVIELGWNQNLRGDASSLDAEMQFCWGPIFRELLPKFRGKVVLCLGPVSPFHTQICTSKCAISWERQRLAKLSLARLLQSWPSDIRLACKSKIFMVDPAPMALPMFFDGETDMISKTASQHWHRYDLSPWPGRKVFGIVADTLGHLFLSQLLKSSQFRSEPTTAVAHTARACAQCPRHTCCPWRPVPLELEHSLSKTTNLTKMTSWANLTMASCGQMHVNMAEDPQKVVRRRAELPGAATNPRLPREV</sequence>
<reference evidence="1" key="1">
    <citation type="submission" date="2021-02" db="EMBL/GenBank/DDBJ databases">
        <authorList>
            <person name="Dougan E. K."/>
            <person name="Rhodes N."/>
            <person name="Thang M."/>
            <person name="Chan C."/>
        </authorList>
    </citation>
    <scope>NUCLEOTIDE SEQUENCE</scope>
</reference>
<dbReference type="EMBL" id="CAJNDS010002179">
    <property type="protein sequence ID" value="CAE7361414.1"/>
    <property type="molecule type" value="Genomic_DNA"/>
</dbReference>
<keyword evidence="2" id="KW-1185">Reference proteome</keyword>
<evidence type="ECO:0000313" key="2">
    <source>
        <dbReference type="Proteomes" id="UP000604046"/>
    </source>
</evidence>
<accession>A0A812PK48</accession>
<name>A0A812PK48_9DINO</name>
<dbReference type="Proteomes" id="UP000604046">
    <property type="component" value="Unassembled WGS sequence"/>
</dbReference>
<dbReference type="OrthoDB" id="410830at2759"/>
<comment type="caution">
    <text evidence="1">The sequence shown here is derived from an EMBL/GenBank/DDBJ whole genome shotgun (WGS) entry which is preliminary data.</text>
</comment>
<proteinExistence type="predicted"/>
<gene>
    <name evidence="1" type="primary">CPK1</name>
    <name evidence="1" type="ORF">SNAT2548_LOCUS19449</name>
</gene>
<protein>
    <submittedName>
        <fullName evidence="1">CPK1 protein</fullName>
    </submittedName>
</protein>